<dbReference type="Gene3D" id="3.90.75.20">
    <property type="match status" value="1"/>
</dbReference>
<keyword evidence="2" id="KW-0255">Endonuclease</keyword>
<gene>
    <name evidence="2" type="ORF">MM415B03498_0006</name>
</gene>
<dbReference type="AlphaFoldDB" id="A0A6M3L7S2"/>
<dbReference type="EMBL" id="MT142955">
    <property type="protein sequence ID" value="QJA91027.1"/>
    <property type="molecule type" value="Genomic_DNA"/>
</dbReference>
<proteinExistence type="predicted"/>
<reference evidence="2" key="1">
    <citation type="submission" date="2020-03" db="EMBL/GenBank/DDBJ databases">
        <title>The deep terrestrial virosphere.</title>
        <authorList>
            <person name="Holmfeldt K."/>
            <person name="Nilsson E."/>
            <person name="Simone D."/>
            <person name="Lopez-Fernandez M."/>
            <person name="Wu X."/>
            <person name="de Brujin I."/>
            <person name="Lundin D."/>
            <person name="Andersson A."/>
            <person name="Bertilsson S."/>
            <person name="Dopson M."/>
        </authorList>
    </citation>
    <scope>NUCLEOTIDE SEQUENCE</scope>
    <source>
        <strain evidence="2">MM415B03498</strain>
    </source>
</reference>
<dbReference type="InterPro" id="IPR003615">
    <property type="entry name" value="HNH_nuc"/>
</dbReference>
<keyword evidence="2" id="KW-0540">Nuclease</keyword>
<dbReference type="Gene3D" id="1.10.10.60">
    <property type="entry name" value="Homeodomain-like"/>
    <property type="match status" value="1"/>
</dbReference>
<dbReference type="InterPro" id="IPR044925">
    <property type="entry name" value="His-Me_finger_sf"/>
</dbReference>
<feature type="domain" description="HNH nuclease" evidence="1">
    <location>
        <begin position="93"/>
        <end position="136"/>
    </location>
</feature>
<evidence type="ECO:0000313" key="2">
    <source>
        <dbReference type="EMBL" id="QJA91027.1"/>
    </source>
</evidence>
<evidence type="ECO:0000259" key="1">
    <source>
        <dbReference type="Pfam" id="PF13392"/>
    </source>
</evidence>
<dbReference type="SUPFAM" id="SSF54060">
    <property type="entry name" value="His-Me finger endonucleases"/>
    <property type="match status" value="1"/>
</dbReference>
<dbReference type="GO" id="GO:0004519">
    <property type="term" value="F:endonuclease activity"/>
    <property type="evidence" value="ECO:0007669"/>
    <property type="project" value="UniProtKB-KW"/>
</dbReference>
<sequence length="212" mass="24526">MEKTNYKTVGLNDTIATRKCACGCGGTVEIKKCDVFPCRIRRDGRIKKFIYNHHTKTEEHRKIVSAAGKAKVKEVPDISPCVNRRFRGGNYYSRRLMEKHVGRNLSRNEIVHHINGDQTDDRIENLEIITRGEHTRLHSLKLIYDDDFAETLKDMYKSGLRQIDISKIYGVSQCAISNAMKRYDIKVAATCSRGKISRKNRSVKYYKIQREI</sequence>
<organism evidence="2">
    <name type="scientific">viral metagenome</name>
    <dbReference type="NCBI Taxonomy" id="1070528"/>
    <lineage>
        <taxon>unclassified sequences</taxon>
        <taxon>metagenomes</taxon>
        <taxon>organismal metagenomes</taxon>
    </lineage>
</organism>
<keyword evidence="2" id="KW-0378">Hydrolase</keyword>
<protein>
    <submittedName>
        <fullName evidence="2">Putative homing endonuclease</fullName>
    </submittedName>
</protein>
<name>A0A6M3L7S2_9ZZZZ</name>
<accession>A0A6M3L7S2</accession>
<dbReference type="Pfam" id="PF13392">
    <property type="entry name" value="HNH_3"/>
    <property type="match status" value="1"/>
</dbReference>